<organism evidence="2 3">
    <name type="scientific">Glycine soja</name>
    <name type="common">Wild soybean</name>
    <dbReference type="NCBI Taxonomy" id="3848"/>
    <lineage>
        <taxon>Eukaryota</taxon>
        <taxon>Viridiplantae</taxon>
        <taxon>Streptophyta</taxon>
        <taxon>Embryophyta</taxon>
        <taxon>Tracheophyta</taxon>
        <taxon>Spermatophyta</taxon>
        <taxon>Magnoliopsida</taxon>
        <taxon>eudicotyledons</taxon>
        <taxon>Gunneridae</taxon>
        <taxon>Pentapetalae</taxon>
        <taxon>rosids</taxon>
        <taxon>fabids</taxon>
        <taxon>Fabales</taxon>
        <taxon>Fabaceae</taxon>
        <taxon>Papilionoideae</taxon>
        <taxon>50 kb inversion clade</taxon>
        <taxon>NPAAA clade</taxon>
        <taxon>indigoferoid/millettioid clade</taxon>
        <taxon>Phaseoleae</taxon>
        <taxon>Glycine</taxon>
        <taxon>Glycine subgen. Soja</taxon>
    </lineage>
</organism>
<dbReference type="Gene3D" id="3.40.50.300">
    <property type="entry name" value="P-loop containing nucleotide triphosphate hydrolases"/>
    <property type="match status" value="1"/>
</dbReference>
<evidence type="ECO:0000259" key="1">
    <source>
        <dbReference type="Pfam" id="PF00931"/>
    </source>
</evidence>
<comment type="caution">
    <text evidence="2">The sequence shown here is derived from an EMBL/GenBank/DDBJ whole genome shotgun (WGS) entry which is preliminary data.</text>
</comment>
<feature type="domain" description="NB-ARC" evidence="1">
    <location>
        <begin position="27"/>
        <end position="112"/>
    </location>
</feature>
<protein>
    <submittedName>
        <fullName evidence="2">Disease resistance protein RPM1</fullName>
    </submittedName>
</protein>
<dbReference type="InterPro" id="IPR027417">
    <property type="entry name" value="P-loop_NTPase"/>
</dbReference>
<dbReference type="SUPFAM" id="SSF52540">
    <property type="entry name" value="P-loop containing nucleoside triphosphate hydrolases"/>
    <property type="match status" value="1"/>
</dbReference>
<dbReference type="Proteomes" id="UP000289340">
    <property type="component" value="Chromosome 9"/>
</dbReference>
<dbReference type="InterPro" id="IPR002182">
    <property type="entry name" value="NB-ARC"/>
</dbReference>
<dbReference type="InterPro" id="IPR042197">
    <property type="entry name" value="Apaf_helical"/>
</dbReference>
<keyword evidence="3" id="KW-1185">Reference proteome</keyword>
<proteinExistence type="predicted"/>
<accession>A0A445J474</accession>
<dbReference type="EMBL" id="QZWG01000009">
    <property type="protein sequence ID" value="RZB93149.1"/>
    <property type="molecule type" value="Genomic_DNA"/>
</dbReference>
<dbReference type="AlphaFoldDB" id="A0A445J474"/>
<evidence type="ECO:0000313" key="3">
    <source>
        <dbReference type="Proteomes" id="UP000289340"/>
    </source>
</evidence>
<dbReference type="Gene3D" id="1.10.8.430">
    <property type="entry name" value="Helical domain of apoptotic protease-activating factors"/>
    <property type="match status" value="1"/>
</dbReference>
<dbReference type="Pfam" id="PF00931">
    <property type="entry name" value="NB-ARC"/>
    <property type="match status" value="1"/>
</dbReference>
<dbReference type="GO" id="GO:0043531">
    <property type="term" value="F:ADP binding"/>
    <property type="evidence" value="ECO:0007669"/>
    <property type="project" value="InterPro"/>
</dbReference>
<dbReference type="InterPro" id="IPR044974">
    <property type="entry name" value="Disease_R_plants"/>
</dbReference>
<evidence type="ECO:0000313" key="2">
    <source>
        <dbReference type="EMBL" id="RZB93149.1"/>
    </source>
</evidence>
<dbReference type="PANTHER" id="PTHR23155">
    <property type="entry name" value="DISEASE RESISTANCE PROTEIN RP"/>
    <property type="match status" value="1"/>
</dbReference>
<sequence length="335" mass="37929">MGELGKTTLAKLVFDNKEVYACFNCHLITKLRNGLRNKTYVVVFDDLWSRRFWNDIEFSLIDDKNGSRILITTRDTEVAQFSMKNSLIQLRVHKLEPLSEEKSLELLCKNAFGYGFDGCCPKEYEDVGLEIVGKCQCLPLVVFVIGSLLYSKCGSAAEWKRFSQNLSLGYNKLFQNPLADKISSIAVRDLRGEHSNTLCSSINEMQLLKALVIMAEDGYGVNHLIDLHSVSSLSTLRKLVLQGKLTNDPLKSLKDMPNLLCSSLWNYMLMKVELYIFKWEGKHRLLDVVARSNSFEKSVVVALSGGGIVILDEVFEMRPLIQMERSASKLQVPIK</sequence>
<gene>
    <name evidence="2" type="ORF">D0Y65_024839</name>
</gene>
<dbReference type="PANTHER" id="PTHR23155:SF1052">
    <property type="entry name" value="DISEASE RESISTANCE PROTEIN RPM1"/>
    <property type="match status" value="1"/>
</dbReference>
<name>A0A445J474_GLYSO</name>
<dbReference type="GO" id="GO:0098542">
    <property type="term" value="P:defense response to other organism"/>
    <property type="evidence" value="ECO:0007669"/>
    <property type="project" value="TreeGrafter"/>
</dbReference>
<reference evidence="2 3" key="1">
    <citation type="submission" date="2018-09" db="EMBL/GenBank/DDBJ databases">
        <title>A high-quality reference genome of wild soybean provides a powerful tool to mine soybean genomes.</title>
        <authorList>
            <person name="Xie M."/>
            <person name="Chung C.Y.L."/>
            <person name="Li M.-W."/>
            <person name="Wong F.-L."/>
            <person name="Chan T.-F."/>
            <person name="Lam H.-M."/>
        </authorList>
    </citation>
    <scope>NUCLEOTIDE SEQUENCE [LARGE SCALE GENOMIC DNA]</scope>
    <source>
        <strain evidence="3">cv. W05</strain>
        <tissue evidence="2">Hypocotyl of etiolated seedlings</tissue>
    </source>
</reference>